<proteinExistence type="predicted"/>
<evidence type="ECO:0000313" key="2">
    <source>
        <dbReference type="Proteomes" id="UP001148838"/>
    </source>
</evidence>
<dbReference type="Proteomes" id="UP001148838">
    <property type="component" value="Unassembled WGS sequence"/>
</dbReference>
<sequence length="66" mass="7743">MLKRTAELVTPDSAMQDHIKLDLQVKCWRPMKVKELTDSDLDRRVDAYVVMLQQFPTMAQEAKTMF</sequence>
<accession>A0ABQ8SWP9</accession>
<organism evidence="1 2">
    <name type="scientific">Periplaneta americana</name>
    <name type="common">American cockroach</name>
    <name type="synonym">Blatta americana</name>
    <dbReference type="NCBI Taxonomy" id="6978"/>
    <lineage>
        <taxon>Eukaryota</taxon>
        <taxon>Metazoa</taxon>
        <taxon>Ecdysozoa</taxon>
        <taxon>Arthropoda</taxon>
        <taxon>Hexapoda</taxon>
        <taxon>Insecta</taxon>
        <taxon>Pterygota</taxon>
        <taxon>Neoptera</taxon>
        <taxon>Polyneoptera</taxon>
        <taxon>Dictyoptera</taxon>
        <taxon>Blattodea</taxon>
        <taxon>Blattoidea</taxon>
        <taxon>Blattidae</taxon>
        <taxon>Blattinae</taxon>
        <taxon>Periplaneta</taxon>
    </lineage>
</organism>
<gene>
    <name evidence="1" type="ORF">ANN_14090</name>
</gene>
<comment type="caution">
    <text evidence="1">The sequence shown here is derived from an EMBL/GenBank/DDBJ whole genome shotgun (WGS) entry which is preliminary data.</text>
</comment>
<reference evidence="1 2" key="1">
    <citation type="journal article" date="2022" name="Allergy">
        <title>Genome assembly and annotation of Periplaneta americana reveal a comprehensive cockroach allergen profile.</title>
        <authorList>
            <person name="Wang L."/>
            <person name="Xiong Q."/>
            <person name="Saelim N."/>
            <person name="Wang L."/>
            <person name="Nong W."/>
            <person name="Wan A.T."/>
            <person name="Shi M."/>
            <person name="Liu X."/>
            <person name="Cao Q."/>
            <person name="Hui J.H.L."/>
            <person name="Sookrung N."/>
            <person name="Leung T.F."/>
            <person name="Tungtrongchitr A."/>
            <person name="Tsui S.K.W."/>
        </authorList>
    </citation>
    <scope>NUCLEOTIDE SEQUENCE [LARGE SCALE GENOMIC DNA]</scope>
    <source>
        <strain evidence="1">PWHHKU_190912</strain>
    </source>
</reference>
<name>A0ABQ8SWP9_PERAM</name>
<dbReference type="EMBL" id="JAJSOF020000019">
    <property type="protein sequence ID" value="KAJ4438151.1"/>
    <property type="molecule type" value="Genomic_DNA"/>
</dbReference>
<evidence type="ECO:0000313" key="1">
    <source>
        <dbReference type="EMBL" id="KAJ4438151.1"/>
    </source>
</evidence>
<protein>
    <submittedName>
        <fullName evidence="1">Uncharacterized protein</fullName>
    </submittedName>
</protein>
<keyword evidence="2" id="KW-1185">Reference proteome</keyword>